<evidence type="ECO:0000256" key="3">
    <source>
        <dbReference type="ARBA" id="ARBA00023163"/>
    </source>
</evidence>
<dbReference type="RefSeq" id="WP_336351928.1">
    <property type="nucleotide sequence ID" value="NZ_JAZAQL010000004.1"/>
</dbReference>
<dbReference type="InterPro" id="IPR036390">
    <property type="entry name" value="WH_DNA-bd_sf"/>
</dbReference>
<dbReference type="GO" id="GO:0003677">
    <property type="term" value="F:DNA binding"/>
    <property type="evidence" value="ECO:0007669"/>
    <property type="project" value="UniProtKB-KW"/>
</dbReference>
<dbReference type="InterPro" id="IPR005471">
    <property type="entry name" value="Tscrpt_reg_IclR_N"/>
</dbReference>
<dbReference type="InterPro" id="IPR050707">
    <property type="entry name" value="HTH_MetabolicPath_Reg"/>
</dbReference>
<keyword evidence="2" id="KW-0238">DNA-binding</keyword>
<dbReference type="Pfam" id="PF01614">
    <property type="entry name" value="IclR_C"/>
    <property type="match status" value="1"/>
</dbReference>
<keyword evidence="7" id="KW-1185">Reference proteome</keyword>
<sequence length="265" mass="29259">MGDHDTAGGLKTTAVSLSLIDHILELEGASMADLTAATGLAKSTVHTHLTTLAEYGYVVNVDNRYHLGAKFAHLGDYVRTRKDYYRIATEVVSWLSEESSMEVDFAVEEHGRIVSLYGDLEFANSPHFLIDGSPFHVHTTASGKAIIAEYTDDRVRAILDRWGLPAATDQSITTEEELFGELEQVREQGYAENRGEAIDGFWALGMAVKSPLGEVYGSLNLSGPAYVVDDETKTTQIELLERAVERFENGIEEMYENRASSDDDD</sequence>
<gene>
    <name evidence="6" type="ORF">ACFQGB_19160</name>
</gene>
<dbReference type="InterPro" id="IPR036388">
    <property type="entry name" value="WH-like_DNA-bd_sf"/>
</dbReference>
<dbReference type="Gene3D" id="3.30.450.40">
    <property type="match status" value="1"/>
</dbReference>
<comment type="caution">
    <text evidence="6">The sequence shown here is derived from an EMBL/GenBank/DDBJ whole genome shotgun (WGS) entry which is preliminary data.</text>
</comment>
<evidence type="ECO:0000256" key="2">
    <source>
        <dbReference type="ARBA" id="ARBA00023125"/>
    </source>
</evidence>
<keyword evidence="3" id="KW-0804">Transcription</keyword>
<dbReference type="SMART" id="SM00346">
    <property type="entry name" value="HTH_ICLR"/>
    <property type="match status" value="1"/>
</dbReference>
<proteinExistence type="predicted"/>
<accession>A0ABD5VHK4</accession>
<dbReference type="Pfam" id="PF09339">
    <property type="entry name" value="HTH_IclR"/>
    <property type="match status" value="1"/>
</dbReference>
<dbReference type="SUPFAM" id="SSF46785">
    <property type="entry name" value="Winged helix' DNA-binding domain"/>
    <property type="match status" value="1"/>
</dbReference>
<feature type="domain" description="HTH iclR-type" evidence="4">
    <location>
        <begin position="10"/>
        <end position="69"/>
    </location>
</feature>
<evidence type="ECO:0000256" key="1">
    <source>
        <dbReference type="ARBA" id="ARBA00023015"/>
    </source>
</evidence>
<dbReference type="PANTHER" id="PTHR30136">
    <property type="entry name" value="HELIX-TURN-HELIX TRANSCRIPTIONAL REGULATOR, ICLR FAMILY"/>
    <property type="match status" value="1"/>
</dbReference>
<evidence type="ECO:0000313" key="6">
    <source>
        <dbReference type="EMBL" id="MFC6954989.1"/>
    </source>
</evidence>
<dbReference type="Proteomes" id="UP001596395">
    <property type="component" value="Unassembled WGS sequence"/>
</dbReference>
<dbReference type="AlphaFoldDB" id="A0ABD5VHK4"/>
<keyword evidence="1" id="KW-0805">Transcription regulation</keyword>
<feature type="domain" description="IclR-ED" evidence="5">
    <location>
        <begin position="70"/>
        <end position="253"/>
    </location>
</feature>
<evidence type="ECO:0000259" key="4">
    <source>
        <dbReference type="PROSITE" id="PS51077"/>
    </source>
</evidence>
<dbReference type="EMBL" id="JBHSXN010000004">
    <property type="protein sequence ID" value="MFC6954989.1"/>
    <property type="molecule type" value="Genomic_DNA"/>
</dbReference>
<evidence type="ECO:0000259" key="5">
    <source>
        <dbReference type="PROSITE" id="PS51078"/>
    </source>
</evidence>
<dbReference type="GO" id="GO:0006355">
    <property type="term" value="P:regulation of DNA-templated transcription"/>
    <property type="evidence" value="ECO:0007669"/>
    <property type="project" value="UniProtKB-ARBA"/>
</dbReference>
<dbReference type="PROSITE" id="PS51078">
    <property type="entry name" value="ICLR_ED"/>
    <property type="match status" value="1"/>
</dbReference>
<dbReference type="Gene3D" id="1.10.10.10">
    <property type="entry name" value="Winged helix-like DNA-binding domain superfamily/Winged helix DNA-binding domain"/>
    <property type="match status" value="1"/>
</dbReference>
<dbReference type="SUPFAM" id="SSF55781">
    <property type="entry name" value="GAF domain-like"/>
    <property type="match status" value="1"/>
</dbReference>
<reference evidence="6 7" key="1">
    <citation type="journal article" date="2019" name="Int. J. Syst. Evol. Microbiol.">
        <title>The Global Catalogue of Microorganisms (GCM) 10K type strain sequencing project: providing services to taxonomists for standard genome sequencing and annotation.</title>
        <authorList>
            <consortium name="The Broad Institute Genomics Platform"/>
            <consortium name="The Broad Institute Genome Sequencing Center for Infectious Disease"/>
            <person name="Wu L."/>
            <person name="Ma J."/>
        </authorList>
    </citation>
    <scope>NUCLEOTIDE SEQUENCE [LARGE SCALE GENOMIC DNA]</scope>
    <source>
        <strain evidence="6 7">GX26</strain>
    </source>
</reference>
<name>A0ABD5VHK4_9EURY</name>
<protein>
    <submittedName>
        <fullName evidence="6">IclR family transcriptional regulator</fullName>
    </submittedName>
</protein>
<organism evidence="6 7">
    <name type="scientific">Halorubellus litoreus</name>
    <dbReference type="NCBI Taxonomy" id="755308"/>
    <lineage>
        <taxon>Archaea</taxon>
        <taxon>Methanobacteriati</taxon>
        <taxon>Methanobacteriota</taxon>
        <taxon>Stenosarchaea group</taxon>
        <taxon>Halobacteria</taxon>
        <taxon>Halobacteriales</taxon>
        <taxon>Halorubellaceae</taxon>
        <taxon>Halorubellus</taxon>
    </lineage>
</organism>
<dbReference type="InterPro" id="IPR014757">
    <property type="entry name" value="Tscrpt_reg_IclR_C"/>
</dbReference>
<dbReference type="InterPro" id="IPR029016">
    <property type="entry name" value="GAF-like_dom_sf"/>
</dbReference>
<evidence type="ECO:0000313" key="7">
    <source>
        <dbReference type="Proteomes" id="UP001596395"/>
    </source>
</evidence>
<dbReference type="PROSITE" id="PS51077">
    <property type="entry name" value="HTH_ICLR"/>
    <property type="match status" value="1"/>
</dbReference>
<dbReference type="PANTHER" id="PTHR30136:SF35">
    <property type="entry name" value="HTH-TYPE TRANSCRIPTIONAL REGULATOR RV1719"/>
    <property type="match status" value="1"/>
</dbReference>